<proteinExistence type="predicted"/>
<dbReference type="PANTHER" id="PTHR22901">
    <property type="entry name" value="SIALATE O-ACETYLESTERASE"/>
    <property type="match status" value="1"/>
</dbReference>
<keyword evidence="4" id="KW-1185">Reference proteome</keyword>
<evidence type="ECO:0000313" key="3">
    <source>
        <dbReference type="EMBL" id="MBU3077381.1"/>
    </source>
</evidence>
<dbReference type="EMBL" id="JAHKRT010000002">
    <property type="protein sequence ID" value="MBU3077381.1"/>
    <property type="molecule type" value="Genomic_DNA"/>
</dbReference>
<sequence>MVPSYDASGWAVAPAALGPWALWKSSSPDGFTGQMWLRTEVTLTAEQAARQATLDLGTANEEEQSWVNGQPVGGSSWQPEARHPLPAGVLRAGANVIVANIFCSWRNCGLTGPAASRALRFADGSAVPLAGPWRYREMANGAIAPQLPWGPAHGVAVAYNGMIAPIGPYAFRAALWYQGESDVHFAPLYATTLTALFADWRARFGPDLPFLVVQLPNFGPLVTEPVHSDIADIREAQRRATVADRNAAYIVTIDIGDRHDIHPTNKQEVGRRLAAAARGLVYGEAPQPGGPRPVAATWAGEAVTVRFAGLKGALTSFSGAPNAFELCGAGEGSCRFVAARIAGPDRVLLPLASGAPRPLRVRYCWGDSPICTLSDGSALPASPFELPVE</sequence>
<feature type="domain" description="Sialate O-acetylesterase" evidence="2">
    <location>
        <begin position="170"/>
        <end position="276"/>
    </location>
</feature>
<evidence type="ECO:0000313" key="4">
    <source>
        <dbReference type="Proteomes" id="UP000776276"/>
    </source>
</evidence>
<dbReference type="Proteomes" id="UP000776276">
    <property type="component" value="Unassembled WGS sequence"/>
</dbReference>
<evidence type="ECO:0000256" key="1">
    <source>
        <dbReference type="ARBA" id="ARBA00022801"/>
    </source>
</evidence>
<dbReference type="InterPro" id="IPR005181">
    <property type="entry name" value="SASA"/>
</dbReference>
<dbReference type="PANTHER" id="PTHR22901:SF0">
    <property type="entry name" value="SIALATE O-ACETYLESTERASE"/>
    <property type="match status" value="1"/>
</dbReference>
<accession>A0ABS6BHV1</accession>
<protein>
    <submittedName>
        <fullName evidence="3">Sialate O-acetylesterase</fullName>
    </submittedName>
</protein>
<keyword evidence="1" id="KW-0378">Hydrolase</keyword>
<comment type="caution">
    <text evidence="3">The sequence shown here is derived from an EMBL/GenBank/DDBJ whole genome shotgun (WGS) entry which is preliminary data.</text>
</comment>
<evidence type="ECO:0000259" key="2">
    <source>
        <dbReference type="Pfam" id="PF03629"/>
    </source>
</evidence>
<gene>
    <name evidence="3" type="ORF">KOF26_05820</name>
</gene>
<name>A0ABS6BHV1_9SPHN</name>
<reference evidence="3 4" key="1">
    <citation type="submission" date="2021-06" db="EMBL/GenBank/DDBJ databases">
        <title>Sphingomonas sp. XMGL2, whole genome shotgun sequencing project.</title>
        <authorList>
            <person name="Zhao G."/>
            <person name="Shen L."/>
        </authorList>
    </citation>
    <scope>NUCLEOTIDE SEQUENCE [LARGE SCALE GENOMIC DNA]</scope>
    <source>
        <strain evidence="3 4">XMGL2</strain>
    </source>
</reference>
<dbReference type="InterPro" id="IPR039329">
    <property type="entry name" value="SIAE"/>
</dbReference>
<organism evidence="3 4">
    <name type="scientific">Sphingomonas quercus</name>
    <dbReference type="NCBI Taxonomy" id="2842451"/>
    <lineage>
        <taxon>Bacteria</taxon>
        <taxon>Pseudomonadati</taxon>
        <taxon>Pseudomonadota</taxon>
        <taxon>Alphaproteobacteria</taxon>
        <taxon>Sphingomonadales</taxon>
        <taxon>Sphingomonadaceae</taxon>
        <taxon>Sphingomonas</taxon>
    </lineage>
</organism>
<dbReference type="Pfam" id="PF03629">
    <property type="entry name" value="SASA"/>
    <property type="match status" value="1"/>
</dbReference>